<accession>A0A8I1SX42</accession>
<dbReference type="Proteomes" id="UP000664800">
    <property type="component" value="Unassembled WGS sequence"/>
</dbReference>
<evidence type="ECO:0000313" key="1">
    <source>
        <dbReference type="EMBL" id="MBN8744234.1"/>
    </source>
</evidence>
<proteinExistence type="predicted"/>
<gene>
    <name evidence="1" type="ORF">J0I24_07960</name>
</gene>
<sequence>MRRATDPFLEILMQPSQPRTRSTRKLLPIAAALALSLSACGGGGGGTAQINPVAANTTLKGAVIDAPIANAAVTFTTVAPMGQPGSVVVGTATADASGNYTVQATLPNTSVPLFANATSPDGQVVLTAYLGTSSAVLAAGSLTSANLPNLVISQVTTAALAVYIASGGSYANLTPALYAALLSQHHDDILALSAAIKAVADGYCARPAQYHDTEDMAHDIAKQGLSNNAASALNSASTTLGPSCDGNLKSLMQYISSDERWAPELDLGDVLEQGAPAVAPGTYSLQGVLAQSGMSALPMLPTPPASTASAASIPTQTRTLPPGILNTLVSVDANGNLSSADGSGTVTGVIVGNLMTLTVNDGQGNTYVLAGKAGLLPSGFVVGGTAPAPSPSVPASSASSTASVPSASVGYGLRMGGRTQSGGVLTRFDAVLVPQNSEPGWAQIAQYSSQRSDGVNCRSNSGMFGVRLMGTGATVGGLVLGACVMPQTAGLDLSQALPSGNGHNYSDDDFMPRASVGFGNFSLNNTRTTPYILSAPSVTITQSNPSGKSSTFTGQMFYVMGAKDMIYSTAAPASNGLFVMNENPLDTLQENPAHQDH</sequence>
<organism evidence="1 2">
    <name type="scientific">Thiomonas arsenitoxydans (strain DSM 22701 / CIP 110005 / 3As)</name>
    <dbReference type="NCBI Taxonomy" id="426114"/>
    <lineage>
        <taxon>Bacteria</taxon>
        <taxon>Pseudomonadati</taxon>
        <taxon>Pseudomonadota</taxon>
        <taxon>Betaproteobacteria</taxon>
        <taxon>Burkholderiales</taxon>
        <taxon>Thiomonas</taxon>
    </lineage>
</organism>
<evidence type="ECO:0000313" key="2">
    <source>
        <dbReference type="Proteomes" id="UP000664800"/>
    </source>
</evidence>
<dbReference type="AlphaFoldDB" id="A0A8I1SX42"/>
<dbReference type="EMBL" id="JAFKMR010000016">
    <property type="protein sequence ID" value="MBN8744234.1"/>
    <property type="molecule type" value="Genomic_DNA"/>
</dbReference>
<name>A0A8I1SX42_THIA3</name>
<reference evidence="1" key="1">
    <citation type="submission" date="2021-02" db="EMBL/GenBank/DDBJ databases">
        <title>Thiocyanate and organic carbon inputs drive convergent selection for specific autotrophic Afipia and Thiobacillus strains within complex microbiomes.</title>
        <authorList>
            <person name="Huddy R.J."/>
            <person name="Sachdeva R."/>
            <person name="Kadzinga F."/>
            <person name="Kantor R.S."/>
            <person name="Harrison S.T.L."/>
            <person name="Banfield J.F."/>
        </authorList>
    </citation>
    <scope>NUCLEOTIDE SEQUENCE</scope>
    <source>
        <strain evidence="1">SCN18_13_7_16_R3_B_64_19</strain>
    </source>
</reference>
<comment type="caution">
    <text evidence="1">The sequence shown here is derived from an EMBL/GenBank/DDBJ whole genome shotgun (WGS) entry which is preliminary data.</text>
</comment>
<protein>
    <submittedName>
        <fullName evidence="1">Uncharacterized protein</fullName>
    </submittedName>
</protein>